<protein>
    <submittedName>
        <fullName evidence="1">Uncharacterized protein YeaO (DUF488 family)</fullName>
    </submittedName>
</protein>
<dbReference type="Proteomes" id="UP000294555">
    <property type="component" value="Unassembled WGS sequence"/>
</dbReference>
<proteinExistence type="predicted"/>
<sequence>MTISCKRVYDRVEKDDGYRVLVDRMWPRGLKKTDLAYDEWCRDVAPSSGLRTAFHSSSLNFDEFGKAYRRELGTNQPAWTPLLDRAGHGNVTLLYASRDRERNHARVLAAFLIEHYKKEND</sequence>
<dbReference type="EMBL" id="SJOI01000001">
    <property type="protein sequence ID" value="TCL03020.1"/>
    <property type="molecule type" value="Genomic_DNA"/>
</dbReference>
<organism evidence="1 2">
    <name type="scientific">Sodalis ligni</name>
    <dbReference type="NCBI Taxonomy" id="2697027"/>
    <lineage>
        <taxon>Bacteria</taxon>
        <taxon>Pseudomonadati</taxon>
        <taxon>Pseudomonadota</taxon>
        <taxon>Gammaproteobacteria</taxon>
        <taxon>Enterobacterales</taxon>
        <taxon>Bruguierivoracaceae</taxon>
        <taxon>Sodalis</taxon>
    </lineage>
</organism>
<comment type="caution">
    <text evidence="1">The sequence shown here is derived from an EMBL/GenBank/DDBJ whole genome shotgun (WGS) entry which is preliminary data.</text>
</comment>
<dbReference type="RefSeq" id="WP_132921923.1">
    <property type="nucleotide sequence ID" value="NZ_SJOI01000001.1"/>
</dbReference>
<dbReference type="AlphaFoldDB" id="A0A4R1NFW6"/>
<dbReference type="Pfam" id="PF22752">
    <property type="entry name" value="DUF488-N3i"/>
    <property type="match status" value="1"/>
</dbReference>
<dbReference type="PANTHER" id="PTHR36849">
    <property type="entry name" value="CYTOPLASMIC PROTEIN-RELATED"/>
    <property type="match status" value="1"/>
</dbReference>
<dbReference type="OrthoDB" id="9790745at2"/>
<name>A0A4R1NFW6_9GAMM</name>
<evidence type="ECO:0000313" key="1">
    <source>
        <dbReference type="EMBL" id="TCL03020.1"/>
    </source>
</evidence>
<keyword evidence="2" id="KW-1185">Reference proteome</keyword>
<evidence type="ECO:0000313" key="2">
    <source>
        <dbReference type="Proteomes" id="UP000294555"/>
    </source>
</evidence>
<dbReference type="PANTHER" id="PTHR36849:SF1">
    <property type="entry name" value="CYTOPLASMIC PROTEIN"/>
    <property type="match status" value="1"/>
</dbReference>
<dbReference type="InterPro" id="IPR052552">
    <property type="entry name" value="YeaO-like"/>
</dbReference>
<reference evidence="1 2" key="1">
    <citation type="submission" date="2019-02" db="EMBL/GenBank/DDBJ databases">
        <title>Investigation of anaerobic lignin degradation for improved lignocellulosic biofuels.</title>
        <authorList>
            <person name="Deangelis K."/>
        </authorList>
    </citation>
    <scope>NUCLEOTIDE SEQUENCE [LARGE SCALE GENOMIC DNA]</scope>
    <source>
        <strain evidence="1 2">159R</strain>
    </source>
</reference>
<gene>
    <name evidence="1" type="ORF">EZJ58_1061</name>
</gene>
<accession>A0A4R1NFW6</accession>